<evidence type="ECO:0000313" key="2">
    <source>
        <dbReference type="EMBL" id="SEQ66823.1"/>
    </source>
</evidence>
<name>A0A1H9HWS3_FLAFI</name>
<dbReference type="RefSeq" id="WP_074722567.1">
    <property type="nucleotide sequence ID" value="NZ_CBCRVS010000012.1"/>
</dbReference>
<evidence type="ECO:0000259" key="1">
    <source>
        <dbReference type="Pfam" id="PF09848"/>
    </source>
</evidence>
<dbReference type="Proteomes" id="UP000183658">
    <property type="component" value="Unassembled WGS sequence"/>
</dbReference>
<gene>
    <name evidence="2" type="ORF">SAMN05444355_103283</name>
</gene>
<proteinExistence type="predicted"/>
<dbReference type="AlphaFoldDB" id="A0A1H9HWS3"/>
<dbReference type="InterPro" id="IPR027417">
    <property type="entry name" value="P-loop_NTPase"/>
</dbReference>
<sequence length="734" mass="83424">MLLKTVDFVDYVQGDLSGLIDSLTERTGRATPFEIEAWRSSLPHLSKILAEASKLNKNFSNTHLYLGHLTLEYRLPSSSSWCDAVLMGKNSDGKQCVYIIELKDWDVSTDSVGFAEGLITHKGNQWNHPSDQLKGYVNYCKRFHSAVESYSANVTGCAFITKSGNIQPYLDHPNSTLVNEFPIFNLDNSKELAQNIVNNISESDNQFAIDFEKGYYKQNRNILRQVAEQIQSKVNGSLTPYELLDEQRKGFNLVMGLLEEINRSGDKSKKHVIIVEGPPGSGKSALAINLWIESVMKFITPDKKIKKLKTEIKSKNLSKTENIVFVTTSSSQKSNWQSTFQNLAPEFSGQGFILSSNQYNPGISGSQVKRLRDLTGKEMLVKDWEENINTYFENGGDQRSMDNLHFISVVDEAHALINTEGHNIGFSSGWCLQAGPQAYHVIRSSQITVFFTDGKQSYRDSETTTIDNLEDFSRRLNAEIHKISLEGSQFRCGGSKEYIEFVENLLDNDSEFELDTSWRKTSANKSGVFDFEIVDFPHQIDEKLQSKIDLGLTARIISSYSREWKTKKESIPHDVAPHLMDFHFNYECNSTEMIYSKPWNYAPGEDYSMFIQAPLGSRMNDNQLCEVGCPYVVRGFDYDYLGLLWLDDLVYRNGRWCVLIENVKETALSQTKSRAKNAIVQKEKSGSRGLTEPELVLLDKIIKGYRILLSRALKGMYLYVHDEETKQYLTSILN</sequence>
<dbReference type="Gene3D" id="3.40.50.300">
    <property type="entry name" value="P-loop containing nucleotide triphosphate hydrolases"/>
    <property type="match status" value="1"/>
</dbReference>
<protein>
    <submittedName>
        <fullName evidence="2">Uncharacterized conserved protein</fullName>
    </submittedName>
</protein>
<feature type="domain" description="Schlafen group 3-like DNA/RNA helicase" evidence="1">
    <location>
        <begin position="270"/>
        <end position="722"/>
    </location>
</feature>
<keyword evidence="3" id="KW-1185">Reference proteome</keyword>
<accession>A0A1H9HWS3</accession>
<organism evidence="2 3">
    <name type="scientific">Flavobacterium frigoris</name>
    <dbReference type="NCBI Taxonomy" id="229204"/>
    <lineage>
        <taxon>Bacteria</taxon>
        <taxon>Pseudomonadati</taxon>
        <taxon>Bacteroidota</taxon>
        <taxon>Flavobacteriia</taxon>
        <taxon>Flavobacteriales</taxon>
        <taxon>Flavobacteriaceae</taxon>
        <taxon>Flavobacterium</taxon>
    </lineage>
</organism>
<dbReference type="InterPro" id="IPR018647">
    <property type="entry name" value="SLFN_3-like_DNA/RNA_helicase"/>
</dbReference>
<evidence type="ECO:0000313" key="3">
    <source>
        <dbReference type="Proteomes" id="UP000183658"/>
    </source>
</evidence>
<dbReference type="EMBL" id="FOFZ01000003">
    <property type="protein sequence ID" value="SEQ66823.1"/>
    <property type="molecule type" value="Genomic_DNA"/>
</dbReference>
<dbReference type="SUPFAM" id="SSF52540">
    <property type="entry name" value="P-loop containing nucleoside triphosphate hydrolases"/>
    <property type="match status" value="1"/>
</dbReference>
<dbReference type="OrthoDB" id="9759819at2"/>
<dbReference type="Pfam" id="PF09848">
    <property type="entry name" value="SLFN-g3_helicase"/>
    <property type="match status" value="1"/>
</dbReference>
<reference evidence="3" key="1">
    <citation type="submission" date="2016-10" db="EMBL/GenBank/DDBJ databases">
        <authorList>
            <person name="Varghese N."/>
            <person name="Submissions S."/>
        </authorList>
    </citation>
    <scope>NUCLEOTIDE SEQUENCE [LARGE SCALE GENOMIC DNA]</scope>
    <source>
        <strain evidence="3">DSM 15719</strain>
    </source>
</reference>